<keyword evidence="3" id="KW-1185">Reference proteome</keyword>
<keyword evidence="1" id="KW-0175">Coiled coil</keyword>
<dbReference type="AlphaFoldDB" id="A0A811QK63"/>
<dbReference type="PANTHER" id="PTHR33377:SF99">
    <property type="entry name" value="OSJNBB0004G23.8-LIKE PROTEIN"/>
    <property type="match status" value="1"/>
</dbReference>
<dbReference type="SMART" id="SM01157">
    <property type="entry name" value="DUF1719"/>
    <property type="match status" value="1"/>
</dbReference>
<sequence length="460" mass="51550">MVVSAVAQEAVNQVLPRIKEGYQEKSDAKENIERMEMAHIKMEAALETSNKWNVTSVPLLRWQSKLKRASQECDNTLRRCRQRLQEEEEVQQAVRSSSFPKRIAHTAMSFVSLIFSHSNDDGLKGSTVARRFERFAHGASEFLRYVELGGTPRGCMFSNPLIRHLIAGRGTKFCFVSNGQHLSFLLQPCSPLQEHGMEVGLIFLVEDTSTPDNNFLLALNLRHSESTDIVRIAVGCLDLFIPYYLGSTVETVKTKLTQRAVADGGSKTSPMSEFPYLKLGVHFYPHAAYEDLSPGVEGSATEMIDGAAVKHGFYAKICFEQLGDFMIPKAVDCLYGSVAAASYQMLWKSKHGGAYLQVEKISWGLTTGRGMGRKRPKRRLGKKVQGWAGANKDFLRSWVVHAPAHLQGIFMDRVQKEKQLQLPLLFNNNPCIDGCPIMLISSQYNRFLARNIKSCSMFNA</sequence>
<protein>
    <submittedName>
        <fullName evidence="2">Uncharacterized protein</fullName>
    </submittedName>
</protein>
<dbReference type="Pfam" id="PF08224">
    <property type="entry name" value="DUF1719"/>
    <property type="match status" value="1"/>
</dbReference>
<organism evidence="2 3">
    <name type="scientific">Miscanthus lutarioriparius</name>
    <dbReference type="NCBI Taxonomy" id="422564"/>
    <lineage>
        <taxon>Eukaryota</taxon>
        <taxon>Viridiplantae</taxon>
        <taxon>Streptophyta</taxon>
        <taxon>Embryophyta</taxon>
        <taxon>Tracheophyta</taxon>
        <taxon>Spermatophyta</taxon>
        <taxon>Magnoliopsida</taxon>
        <taxon>Liliopsida</taxon>
        <taxon>Poales</taxon>
        <taxon>Poaceae</taxon>
        <taxon>PACMAD clade</taxon>
        <taxon>Panicoideae</taxon>
        <taxon>Andropogonodae</taxon>
        <taxon>Andropogoneae</taxon>
        <taxon>Saccharinae</taxon>
        <taxon>Miscanthus</taxon>
    </lineage>
</organism>
<name>A0A811QK63_9POAL</name>
<accession>A0A811QK63</accession>
<proteinExistence type="predicted"/>
<reference evidence="2" key="1">
    <citation type="submission" date="2020-10" db="EMBL/GenBank/DDBJ databases">
        <authorList>
            <person name="Han B."/>
            <person name="Lu T."/>
            <person name="Zhao Q."/>
            <person name="Huang X."/>
            <person name="Zhao Y."/>
        </authorList>
    </citation>
    <scope>NUCLEOTIDE SEQUENCE</scope>
</reference>
<evidence type="ECO:0000313" key="2">
    <source>
        <dbReference type="EMBL" id="CAD6256500.1"/>
    </source>
</evidence>
<dbReference type="Proteomes" id="UP000604825">
    <property type="component" value="Unassembled WGS sequence"/>
</dbReference>
<dbReference type="EMBL" id="CAJGYO010000010">
    <property type="protein sequence ID" value="CAD6256500.1"/>
    <property type="molecule type" value="Genomic_DNA"/>
</dbReference>
<feature type="coiled-coil region" evidence="1">
    <location>
        <begin position="18"/>
        <end position="79"/>
    </location>
</feature>
<dbReference type="InterPro" id="IPR013181">
    <property type="entry name" value="DUF1719"/>
</dbReference>
<gene>
    <name evidence="2" type="ORF">NCGR_LOCUS40006</name>
</gene>
<evidence type="ECO:0000256" key="1">
    <source>
        <dbReference type="SAM" id="Coils"/>
    </source>
</evidence>
<dbReference type="PANTHER" id="PTHR33377">
    <property type="entry name" value="OS10G0134700 PROTEIN-RELATED"/>
    <property type="match status" value="1"/>
</dbReference>
<evidence type="ECO:0000313" key="3">
    <source>
        <dbReference type="Proteomes" id="UP000604825"/>
    </source>
</evidence>
<comment type="caution">
    <text evidence="2">The sequence shown here is derived from an EMBL/GenBank/DDBJ whole genome shotgun (WGS) entry which is preliminary data.</text>
</comment>